<proteinExistence type="predicted"/>
<dbReference type="OrthoDB" id="42736at2759"/>
<dbReference type="AlphaFoldDB" id="A0A2P5AK28"/>
<dbReference type="EMBL" id="JXTB01000549">
    <property type="protein sequence ID" value="PON36898.1"/>
    <property type="molecule type" value="Genomic_DNA"/>
</dbReference>
<name>A0A2P5AK28_PARAD</name>
<sequence>MQTRLGEAKCLERGWEPDAIAYRFLMDGLCQGK</sequence>
<evidence type="ECO:0000313" key="1">
    <source>
        <dbReference type="EMBL" id="PON36898.1"/>
    </source>
</evidence>
<gene>
    <name evidence="1" type="ORF">PanWU01x14_324510</name>
</gene>
<comment type="caution">
    <text evidence="1">The sequence shown here is derived from an EMBL/GenBank/DDBJ whole genome shotgun (WGS) entry which is preliminary data.</text>
</comment>
<reference evidence="2" key="1">
    <citation type="submission" date="2016-06" db="EMBL/GenBank/DDBJ databases">
        <title>Parallel loss of symbiosis genes in relatives of nitrogen-fixing non-legume Parasponia.</title>
        <authorList>
            <person name="Van Velzen R."/>
            <person name="Holmer R."/>
            <person name="Bu F."/>
            <person name="Rutten L."/>
            <person name="Van Zeijl A."/>
            <person name="Liu W."/>
            <person name="Santuari L."/>
            <person name="Cao Q."/>
            <person name="Sharma T."/>
            <person name="Shen D."/>
            <person name="Roswanjaya Y."/>
            <person name="Wardhani T."/>
            <person name="Kalhor M.S."/>
            <person name="Jansen J."/>
            <person name="Van den Hoogen J."/>
            <person name="Gungor B."/>
            <person name="Hartog M."/>
            <person name="Hontelez J."/>
            <person name="Verver J."/>
            <person name="Yang W.-C."/>
            <person name="Schijlen E."/>
            <person name="Repin R."/>
            <person name="Schilthuizen M."/>
            <person name="Schranz E."/>
            <person name="Heidstra R."/>
            <person name="Miyata K."/>
            <person name="Fedorova E."/>
            <person name="Kohlen W."/>
            <person name="Bisseling T."/>
            <person name="Smit S."/>
            <person name="Geurts R."/>
        </authorList>
    </citation>
    <scope>NUCLEOTIDE SEQUENCE [LARGE SCALE GENOMIC DNA]</scope>
    <source>
        <strain evidence="2">cv. WU1-14</strain>
    </source>
</reference>
<keyword evidence="2" id="KW-1185">Reference proteome</keyword>
<protein>
    <submittedName>
        <fullName evidence="1">Uncharacterized protein</fullName>
    </submittedName>
</protein>
<organism evidence="1 2">
    <name type="scientific">Parasponia andersonii</name>
    <name type="common">Sponia andersonii</name>
    <dbReference type="NCBI Taxonomy" id="3476"/>
    <lineage>
        <taxon>Eukaryota</taxon>
        <taxon>Viridiplantae</taxon>
        <taxon>Streptophyta</taxon>
        <taxon>Embryophyta</taxon>
        <taxon>Tracheophyta</taxon>
        <taxon>Spermatophyta</taxon>
        <taxon>Magnoliopsida</taxon>
        <taxon>eudicotyledons</taxon>
        <taxon>Gunneridae</taxon>
        <taxon>Pentapetalae</taxon>
        <taxon>rosids</taxon>
        <taxon>fabids</taxon>
        <taxon>Rosales</taxon>
        <taxon>Cannabaceae</taxon>
        <taxon>Parasponia</taxon>
    </lineage>
</organism>
<dbReference type="Proteomes" id="UP000237105">
    <property type="component" value="Unassembled WGS sequence"/>
</dbReference>
<evidence type="ECO:0000313" key="2">
    <source>
        <dbReference type="Proteomes" id="UP000237105"/>
    </source>
</evidence>
<accession>A0A2P5AK28</accession>